<evidence type="ECO:0000256" key="1">
    <source>
        <dbReference type="SAM" id="Phobius"/>
    </source>
</evidence>
<comment type="caution">
    <text evidence="2">The sequence shown here is derived from an EMBL/GenBank/DDBJ whole genome shotgun (WGS) entry which is preliminary data.</text>
</comment>
<accession>A0ABP3QLH6</accession>
<dbReference type="EMBL" id="BAAADS010000003">
    <property type="protein sequence ID" value="GAA0593278.1"/>
    <property type="molecule type" value="Genomic_DNA"/>
</dbReference>
<keyword evidence="1" id="KW-0812">Transmembrane</keyword>
<evidence type="ECO:0000313" key="3">
    <source>
        <dbReference type="Proteomes" id="UP001500866"/>
    </source>
</evidence>
<sequence length="60" mass="7000">MQDSLPVLLLIITIVAFFLNILGLMQIIPFWITLPMLFVSIYLTIYAFTHRNVYRGKIRG</sequence>
<keyword evidence="3" id="KW-1185">Reference proteome</keyword>
<dbReference type="RefSeq" id="WP_343810310.1">
    <property type="nucleotide sequence ID" value="NZ_BAAADS010000003.1"/>
</dbReference>
<protein>
    <submittedName>
        <fullName evidence="2">Uncharacterized protein</fullName>
    </submittedName>
</protein>
<feature type="transmembrane region" description="Helical" evidence="1">
    <location>
        <begin position="30"/>
        <end position="49"/>
    </location>
</feature>
<dbReference type="Proteomes" id="UP001500866">
    <property type="component" value="Unassembled WGS sequence"/>
</dbReference>
<name>A0ABP3QLH6_9BACI</name>
<reference evidence="3" key="1">
    <citation type="journal article" date="2019" name="Int. J. Syst. Evol. Microbiol.">
        <title>The Global Catalogue of Microorganisms (GCM) 10K type strain sequencing project: providing services to taxonomists for standard genome sequencing and annotation.</title>
        <authorList>
            <consortium name="The Broad Institute Genomics Platform"/>
            <consortium name="The Broad Institute Genome Sequencing Center for Infectious Disease"/>
            <person name="Wu L."/>
            <person name="Ma J."/>
        </authorList>
    </citation>
    <scope>NUCLEOTIDE SEQUENCE [LARGE SCALE GENOMIC DNA]</scope>
    <source>
        <strain evidence="3">JCM 15395</strain>
    </source>
</reference>
<proteinExistence type="predicted"/>
<evidence type="ECO:0000313" key="2">
    <source>
        <dbReference type="EMBL" id="GAA0593278.1"/>
    </source>
</evidence>
<keyword evidence="1" id="KW-0472">Membrane</keyword>
<organism evidence="2 3">
    <name type="scientific">Virgibacillus siamensis</name>
    <dbReference type="NCBI Taxonomy" id="480071"/>
    <lineage>
        <taxon>Bacteria</taxon>
        <taxon>Bacillati</taxon>
        <taxon>Bacillota</taxon>
        <taxon>Bacilli</taxon>
        <taxon>Bacillales</taxon>
        <taxon>Bacillaceae</taxon>
        <taxon>Virgibacillus</taxon>
    </lineage>
</organism>
<keyword evidence="1" id="KW-1133">Transmembrane helix</keyword>
<gene>
    <name evidence="2" type="ORF">GCM10009001_06760</name>
</gene>
<feature type="transmembrane region" description="Helical" evidence="1">
    <location>
        <begin position="7"/>
        <end position="24"/>
    </location>
</feature>